<organism evidence="1 2">
    <name type="scientific">Stephania japonica</name>
    <dbReference type="NCBI Taxonomy" id="461633"/>
    <lineage>
        <taxon>Eukaryota</taxon>
        <taxon>Viridiplantae</taxon>
        <taxon>Streptophyta</taxon>
        <taxon>Embryophyta</taxon>
        <taxon>Tracheophyta</taxon>
        <taxon>Spermatophyta</taxon>
        <taxon>Magnoliopsida</taxon>
        <taxon>Ranunculales</taxon>
        <taxon>Menispermaceae</taxon>
        <taxon>Menispermoideae</taxon>
        <taxon>Cissampelideae</taxon>
        <taxon>Stephania</taxon>
    </lineage>
</organism>
<dbReference type="EMBL" id="JBBNAE010000011">
    <property type="protein sequence ID" value="KAK9085821.1"/>
    <property type="molecule type" value="Genomic_DNA"/>
</dbReference>
<evidence type="ECO:0000313" key="1">
    <source>
        <dbReference type="EMBL" id="KAK9085821.1"/>
    </source>
</evidence>
<name>A0AAP0E389_9MAGN</name>
<evidence type="ECO:0000313" key="2">
    <source>
        <dbReference type="Proteomes" id="UP001417504"/>
    </source>
</evidence>
<dbReference type="AlphaFoldDB" id="A0AAP0E389"/>
<dbReference type="Proteomes" id="UP001417504">
    <property type="component" value="Unassembled WGS sequence"/>
</dbReference>
<comment type="caution">
    <text evidence="1">The sequence shown here is derived from an EMBL/GenBank/DDBJ whole genome shotgun (WGS) entry which is preliminary data.</text>
</comment>
<keyword evidence="2" id="KW-1185">Reference proteome</keyword>
<proteinExistence type="predicted"/>
<protein>
    <submittedName>
        <fullName evidence="1">Uncharacterized protein</fullName>
    </submittedName>
</protein>
<gene>
    <name evidence="1" type="ORF">Sjap_026232</name>
</gene>
<reference evidence="1 2" key="1">
    <citation type="submission" date="2024-01" db="EMBL/GenBank/DDBJ databases">
        <title>Genome assemblies of Stephania.</title>
        <authorList>
            <person name="Yang L."/>
        </authorList>
    </citation>
    <scope>NUCLEOTIDE SEQUENCE [LARGE SCALE GENOMIC DNA]</scope>
    <source>
        <strain evidence="1">QJT</strain>
        <tissue evidence="1">Leaf</tissue>
    </source>
</reference>
<accession>A0AAP0E389</accession>
<sequence>MRSLHLGQMLMDVICEEVRFNRGCTCDNSTVRLFSLSNTGTGGVQIPYSTSIKLW</sequence>